<dbReference type="AlphaFoldDB" id="A0A6C0DJE6"/>
<proteinExistence type="predicted"/>
<evidence type="ECO:0000259" key="1">
    <source>
        <dbReference type="PROSITE" id="PS51192"/>
    </source>
</evidence>
<dbReference type="EMBL" id="MN739626">
    <property type="protein sequence ID" value="QHT16551.1"/>
    <property type="molecule type" value="Genomic_DNA"/>
</dbReference>
<dbReference type="InterPro" id="IPR014001">
    <property type="entry name" value="Helicase_ATP-bd"/>
</dbReference>
<dbReference type="SMART" id="SM00487">
    <property type="entry name" value="DEXDc"/>
    <property type="match status" value="1"/>
</dbReference>
<dbReference type="CDD" id="cd18785">
    <property type="entry name" value="SF2_C"/>
    <property type="match status" value="1"/>
</dbReference>
<dbReference type="Gene3D" id="3.40.50.300">
    <property type="entry name" value="P-loop containing nucleotide triphosphate hydrolases"/>
    <property type="match status" value="2"/>
</dbReference>
<name>A0A6C0DJE6_9ZZZZ</name>
<dbReference type="PROSITE" id="PS51192">
    <property type="entry name" value="HELICASE_ATP_BIND_1"/>
    <property type="match status" value="1"/>
</dbReference>
<reference evidence="2" key="1">
    <citation type="journal article" date="2020" name="Nature">
        <title>Giant virus diversity and host interactions through global metagenomics.</title>
        <authorList>
            <person name="Schulz F."/>
            <person name="Roux S."/>
            <person name="Paez-Espino D."/>
            <person name="Jungbluth S."/>
            <person name="Walsh D.A."/>
            <person name="Denef V.J."/>
            <person name="McMahon K.D."/>
            <person name="Konstantinidis K.T."/>
            <person name="Eloe-Fadrosh E.A."/>
            <person name="Kyrpides N.C."/>
            <person name="Woyke T."/>
        </authorList>
    </citation>
    <scope>NUCLEOTIDE SEQUENCE</scope>
    <source>
        <strain evidence="2">GVMAG-M-3300023174-189</strain>
    </source>
</reference>
<dbReference type="InterPro" id="IPR027417">
    <property type="entry name" value="P-loop_NTPase"/>
</dbReference>
<organism evidence="2">
    <name type="scientific">viral metagenome</name>
    <dbReference type="NCBI Taxonomy" id="1070528"/>
    <lineage>
        <taxon>unclassified sequences</taxon>
        <taxon>metagenomes</taxon>
        <taxon>organismal metagenomes</taxon>
    </lineage>
</organism>
<protein>
    <recommendedName>
        <fullName evidence="1">Helicase ATP-binding domain-containing protein</fullName>
    </recommendedName>
</protein>
<dbReference type="SUPFAM" id="SSF52540">
    <property type="entry name" value="P-loop containing nucleoside triphosphate hydrolases"/>
    <property type="match status" value="2"/>
</dbReference>
<sequence>MEQFKGKWTKQSDSSERNKLLEEFKTYTAPIKAQTIKALGQDQREIDGSLYPEITDETFLKKLLKKREFRETMQAKITNQTLEENVCDVDEFEYTSAQKFVSQFMSPNTPYNGMLLYHGVGVGKTCSAILAAESFLQLSPKNKVYILAPPAIQAGFYRTIFDPSRITFGKDDQPNSHEGCTGNRYLDLTQMLFERDKREIELRVNRLINKRYAIMGYVAFRNMVLNILSQIPSSLNPERKQQQKIILLQRALSGAFLIVDEAHNLRDVSDSADDEGDQVDDIGDKSDASAGKKLVPMLREVLKTCEGNKLMLMSATPMYNSYKEIVSLLNLLLLVDKSEDLLKESDIIFEQGANGEQLSKASEDRLIEVANGHVSFMRGENPKAFPARMDPAPEVRISEWALTEPNGSKQIPGPQKNDVLRLPLVKCNLEGETLAVMKAMTERLVASKGVGIRTIDTLLQAGNCIFPGDDLDGRVGSEGFQAWFTGKAVASSFEGTRLSTLPQYIPTDPDEDYSWMVASDDALGRASPKFNNVLKTIRKATGISFVYSRFVENGAVIFCLLLEANGYTPWGRSAPLFSKGSLQGKRQCCKCEKKEEGHPVFSQGQPESRENHKFSPAFYALLTASDVSTMEKQSLPLSPNNTAVINAARHIDNKDGYKIKVVVGSQVAGEGLDLRYLREVHILEGWFHLSKEEQIVGRGIRYCSHNALPRQKRNCTINLYVNVFPPEMNKETIDQYSYRTAMNKAVRMGNVSRALKRGAADCNLNRDAILVSGLSNVEMLDSQGQPRTVDLNDRDYTPTCDWIRCSYECKPSLNLSDKKEMPDDNGTYDMFAARFAEQMMIQKLRTAFKDQPWHHLTNLEKKFPDIPKATLTSLLLRVVNNPSIVFENGNLQGHIVFRNNLFLFQPNKIHNEGIPISFRYGRYPMKRDSYMPEFTALPSAKTTIAKTAVGQKTPVSSSVELAKKTWLEAMKWLDIWTKEGYVIEENIPSSLTDALYAYLEGDSKKRENIETRLKKLQWWGIALTRKVIKNEDGSYKILPFVVPGGLNDLKRAAKEFIWDSFLNGPEQVALLEQSVSMAPEGGSEQFRIEGSITVSRFMDIETKAPVYLCAGSTPCPPSVLKIFNESKTDPVVLAKANSKVSANPYGFMVVWENAIMFKTNDAKNEEGKPPGGGAACSIVSNVKGHRMKLVELGKTLARFHEGNTFELTEDLLASGPRKLTGAPSFCALMEIVLRWMDIRREKYGNLRYFYRPLSSFYSKHKSKK</sequence>
<feature type="domain" description="Helicase ATP-binding" evidence="1">
    <location>
        <begin position="105"/>
        <end position="335"/>
    </location>
</feature>
<evidence type="ECO:0000313" key="2">
    <source>
        <dbReference type="EMBL" id="QHT16551.1"/>
    </source>
</evidence>
<accession>A0A6C0DJE6</accession>